<evidence type="ECO:0000256" key="1">
    <source>
        <dbReference type="SAM" id="Phobius"/>
    </source>
</evidence>
<keyword evidence="3" id="KW-1185">Reference proteome</keyword>
<dbReference type="AlphaFoldDB" id="A0A3M7RMP1"/>
<feature type="transmembrane region" description="Helical" evidence="1">
    <location>
        <begin position="88"/>
        <end position="112"/>
    </location>
</feature>
<gene>
    <name evidence="2" type="ORF">BpHYR1_043349</name>
</gene>
<sequence>MNKKQNFRAKIYLKIFLGFNKALLPFHVSYDLTSQTFKSIGESVRHLTDFPPSTRSTFPKLTIPNTNHLPLSLCTSEPPESPTHKFEFFFALLIAQYLLSAILAHNVWLTLLMMCI</sequence>
<proteinExistence type="predicted"/>
<evidence type="ECO:0000313" key="2">
    <source>
        <dbReference type="EMBL" id="RNA24794.1"/>
    </source>
</evidence>
<keyword evidence="1" id="KW-0812">Transmembrane</keyword>
<comment type="caution">
    <text evidence="2">The sequence shown here is derived from an EMBL/GenBank/DDBJ whole genome shotgun (WGS) entry which is preliminary data.</text>
</comment>
<protein>
    <submittedName>
        <fullName evidence="2">Uncharacterized protein</fullName>
    </submittedName>
</protein>
<reference evidence="2 3" key="1">
    <citation type="journal article" date="2018" name="Sci. Rep.">
        <title>Genomic signatures of local adaptation to the degree of environmental predictability in rotifers.</title>
        <authorList>
            <person name="Franch-Gras L."/>
            <person name="Hahn C."/>
            <person name="Garcia-Roger E.M."/>
            <person name="Carmona M.J."/>
            <person name="Serra M."/>
            <person name="Gomez A."/>
        </authorList>
    </citation>
    <scope>NUCLEOTIDE SEQUENCE [LARGE SCALE GENOMIC DNA]</scope>
    <source>
        <strain evidence="2">HYR1</strain>
    </source>
</reference>
<evidence type="ECO:0000313" key="3">
    <source>
        <dbReference type="Proteomes" id="UP000276133"/>
    </source>
</evidence>
<keyword evidence="1" id="KW-0472">Membrane</keyword>
<dbReference type="Proteomes" id="UP000276133">
    <property type="component" value="Unassembled WGS sequence"/>
</dbReference>
<accession>A0A3M7RMP1</accession>
<name>A0A3M7RMP1_BRAPC</name>
<organism evidence="2 3">
    <name type="scientific">Brachionus plicatilis</name>
    <name type="common">Marine rotifer</name>
    <name type="synonym">Brachionus muelleri</name>
    <dbReference type="NCBI Taxonomy" id="10195"/>
    <lineage>
        <taxon>Eukaryota</taxon>
        <taxon>Metazoa</taxon>
        <taxon>Spiralia</taxon>
        <taxon>Gnathifera</taxon>
        <taxon>Rotifera</taxon>
        <taxon>Eurotatoria</taxon>
        <taxon>Monogononta</taxon>
        <taxon>Pseudotrocha</taxon>
        <taxon>Ploima</taxon>
        <taxon>Brachionidae</taxon>
        <taxon>Brachionus</taxon>
    </lineage>
</organism>
<keyword evidence="1" id="KW-1133">Transmembrane helix</keyword>
<dbReference type="EMBL" id="REGN01003048">
    <property type="protein sequence ID" value="RNA24794.1"/>
    <property type="molecule type" value="Genomic_DNA"/>
</dbReference>